<dbReference type="EMBL" id="BK059109">
    <property type="protein sequence ID" value="DAE31692.1"/>
    <property type="molecule type" value="Genomic_DNA"/>
</dbReference>
<proteinExistence type="predicted"/>
<reference evidence="1" key="1">
    <citation type="journal article" date="2021" name="Proc. Natl. Acad. Sci. U.S.A.">
        <title>A Catalog of Tens of Thousands of Viruses from Human Metagenomes Reveals Hidden Associations with Chronic Diseases.</title>
        <authorList>
            <person name="Tisza M.J."/>
            <person name="Buck C.B."/>
        </authorList>
    </citation>
    <scope>NUCLEOTIDE SEQUENCE</scope>
    <source>
        <strain evidence="1">CtBM815</strain>
    </source>
</reference>
<organism evidence="1">
    <name type="scientific">virus sp. ctBM815</name>
    <dbReference type="NCBI Taxonomy" id="2825806"/>
    <lineage>
        <taxon>Viruses</taxon>
    </lineage>
</organism>
<sequence length="47" mass="5328">MTYTCFVKCLCQALKTNLHLFILRALSPLSVSPDRHRISASFSVYVP</sequence>
<accession>A0A8S5RL33</accession>
<protein>
    <submittedName>
        <fullName evidence="1">Uncharacterized protein</fullName>
    </submittedName>
</protein>
<evidence type="ECO:0000313" key="1">
    <source>
        <dbReference type="EMBL" id="DAE31692.1"/>
    </source>
</evidence>
<name>A0A8S5RL33_9VIRU</name>